<feature type="region of interest" description="Disordered" evidence="1">
    <location>
        <begin position="237"/>
        <end position="259"/>
    </location>
</feature>
<feature type="compositionally biased region" description="Basic and acidic residues" evidence="1">
    <location>
        <begin position="284"/>
        <end position="295"/>
    </location>
</feature>
<organism evidence="2 3">
    <name type="scientific">Portunus trituberculatus</name>
    <name type="common">Swimming crab</name>
    <name type="synonym">Neptunus trituberculatus</name>
    <dbReference type="NCBI Taxonomy" id="210409"/>
    <lineage>
        <taxon>Eukaryota</taxon>
        <taxon>Metazoa</taxon>
        <taxon>Ecdysozoa</taxon>
        <taxon>Arthropoda</taxon>
        <taxon>Crustacea</taxon>
        <taxon>Multicrustacea</taxon>
        <taxon>Malacostraca</taxon>
        <taxon>Eumalacostraca</taxon>
        <taxon>Eucarida</taxon>
        <taxon>Decapoda</taxon>
        <taxon>Pleocyemata</taxon>
        <taxon>Brachyura</taxon>
        <taxon>Eubrachyura</taxon>
        <taxon>Portunoidea</taxon>
        <taxon>Portunidae</taxon>
        <taxon>Portuninae</taxon>
        <taxon>Portunus</taxon>
    </lineage>
</organism>
<accession>A0A5B7J4U7</accession>
<feature type="region of interest" description="Disordered" evidence="1">
    <location>
        <begin position="1"/>
        <end position="22"/>
    </location>
</feature>
<comment type="caution">
    <text evidence="2">The sequence shown here is derived from an EMBL/GenBank/DDBJ whole genome shotgun (WGS) entry which is preliminary data.</text>
</comment>
<dbReference type="EMBL" id="VSRR010074803">
    <property type="protein sequence ID" value="MPC87534.1"/>
    <property type="molecule type" value="Genomic_DNA"/>
</dbReference>
<name>A0A5B7J4U7_PORTR</name>
<dbReference type="AlphaFoldDB" id="A0A5B7J4U7"/>
<protein>
    <submittedName>
        <fullName evidence="2">Uncharacterized protein</fullName>
    </submittedName>
</protein>
<proteinExistence type="predicted"/>
<gene>
    <name evidence="2" type="ORF">E2C01_082399</name>
</gene>
<evidence type="ECO:0000313" key="2">
    <source>
        <dbReference type="EMBL" id="MPC87534.1"/>
    </source>
</evidence>
<evidence type="ECO:0000256" key="1">
    <source>
        <dbReference type="SAM" id="MobiDB-lite"/>
    </source>
</evidence>
<feature type="region of interest" description="Disordered" evidence="1">
    <location>
        <begin position="184"/>
        <end position="205"/>
    </location>
</feature>
<reference evidence="2 3" key="1">
    <citation type="submission" date="2019-05" db="EMBL/GenBank/DDBJ databases">
        <title>Another draft genome of Portunus trituberculatus and its Hox gene families provides insights of decapod evolution.</title>
        <authorList>
            <person name="Jeong J.-H."/>
            <person name="Song I."/>
            <person name="Kim S."/>
            <person name="Choi T."/>
            <person name="Kim D."/>
            <person name="Ryu S."/>
            <person name="Kim W."/>
        </authorList>
    </citation>
    <scope>NUCLEOTIDE SEQUENCE [LARGE SCALE GENOMIC DNA]</scope>
    <source>
        <tissue evidence="2">Muscle</tissue>
    </source>
</reference>
<evidence type="ECO:0000313" key="3">
    <source>
        <dbReference type="Proteomes" id="UP000324222"/>
    </source>
</evidence>
<feature type="region of interest" description="Disordered" evidence="1">
    <location>
        <begin position="284"/>
        <end position="352"/>
    </location>
</feature>
<sequence length="352" mass="37765">MAAAVPGAEIAVPHTETSAPDNETLVPDIQAVVPGTQAAVPDIETTILGIDAGVPDDRAVVSDNQATVPSNQAADPGIKAGVPDTDEARAISDDTPLAEAVNALFASTPERGEDGVPVGDRLAPLLPQHPNTPLDSPVVVRRYSVPQGPGKERDVPVMVTQYALPTDEKNQGDHNVLLTQISFPDGVPGVERQGEEEEKDAYSTGTSVELINTTEEYDTALETKHTEHTQSKGILVERKDEGDTTTTTPPELQGTPGDATDFPQGMEHLWDLVEVRELTRAQEVEKGADKRKEPWDVPGRVWQGTKPRTPSALEMMVKKATTEDGQSEYTPSLSPSLSLHHDFPSVNPFESV</sequence>
<dbReference type="Proteomes" id="UP000324222">
    <property type="component" value="Unassembled WGS sequence"/>
</dbReference>
<keyword evidence="3" id="KW-1185">Reference proteome</keyword>